<reference evidence="1 2" key="1">
    <citation type="submission" date="2019-11" db="EMBL/GenBank/DDBJ databases">
        <title>Genome sequences of 17 halophilic strains isolated from different environments.</title>
        <authorList>
            <person name="Furrow R.E."/>
        </authorList>
    </citation>
    <scope>NUCLEOTIDE SEQUENCE [LARGE SCALE GENOMIC DNA]</scope>
    <source>
        <strain evidence="1 2">22506_14_FS</strain>
    </source>
</reference>
<dbReference type="InterPro" id="IPR035985">
    <property type="entry name" value="Ubiquitin-activating_enz"/>
</dbReference>
<proteinExistence type="predicted"/>
<dbReference type="EMBL" id="WMEY01000004">
    <property type="protein sequence ID" value="MYL64410.1"/>
    <property type="molecule type" value="Genomic_DNA"/>
</dbReference>
<dbReference type="InterPro" id="IPR022368">
    <property type="entry name" value="Thiazole_bacteriocin_mat_put"/>
</dbReference>
<evidence type="ECO:0000313" key="2">
    <source>
        <dbReference type="Proteomes" id="UP000447833"/>
    </source>
</evidence>
<dbReference type="Gene3D" id="3.40.50.720">
    <property type="entry name" value="NAD(P)-binding Rossmann-like Domain"/>
    <property type="match status" value="1"/>
</dbReference>
<sequence>MTNVQPSMRLKLQKGTFFMPEPSGSVYFRNNAGSFRMEGSTIHQWIEKLIPMYNGEYSLENLTEGLTKPYRDRVYEITNTLYTNGFLRDVSHDLPHELPSHVVEKFASQIEYIESFSDSGAYRFQQYRQKSILVVGEGSMLIGLVSSLLTSGLPRFQTLLTDEKTNPQRIKQLETAARKSDPEVSIEVLVKRGPIAWERQIEPFDAILYVSSEENVQELRSLFHACKERKKLFLPAICTKGVGMAGPLVTPDSGCWESAWGSLHEPQNTGSFSPPAGAMLANMVVFEWFKKSTGIPVLSNNQAFLLNLETLEGKWHPYRPHPLVSGKIEVDKVSKEFSEQKKKDPNKLLYYFSQLTSELGIFHKWEEGELSQLPLAQCEIQAVNVKPSGSSMLHPSQISTALTHEEARRDAGLTGIEEYVLPLKEEIISSLPSPFEKATYSETDLHIGAGETFVEAVSRALQTSLEEEWNQKADQCMEGICRFAPQHVEDNTCRYYLKVLTTMQKVPDLALGNDTHGLPVVWRKAQDNRWYGSVGMTLELALRRALLQAVKEAQNKTISAALSFSAIPVEDKPIQSIDVPVYDANDQATVLRSVINRFEQQNKELSIVKINLETFKKDGAIDIYGVLLREGETT</sequence>
<comment type="caution">
    <text evidence="1">The sequence shown here is derived from an EMBL/GenBank/DDBJ whole genome shotgun (WGS) entry which is preliminary data.</text>
</comment>
<gene>
    <name evidence="1" type="ORF">GLW07_13720</name>
</gene>
<dbReference type="Proteomes" id="UP000447833">
    <property type="component" value="Unassembled WGS sequence"/>
</dbReference>
<dbReference type="NCBIfam" id="TIGR03693">
    <property type="entry name" value="ocin_ThiF_like"/>
    <property type="match status" value="1"/>
</dbReference>
<dbReference type="GO" id="GO:0008641">
    <property type="term" value="F:ubiquitin-like modifier activating enzyme activity"/>
    <property type="evidence" value="ECO:0007669"/>
    <property type="project" value="InterPro"/>
</dbReference>
<name>A0A845F0T5_9BACL</name>
<dbReference type="SUPFAM" id="SSF69572">
    <property type="entry name" value="Activating enzymes of the ubiquitin-like proteins"/>
    <property type="match status" value="1"/>
</dbReference>
<protein>
    <submittedName>
        <fullName evidence="1">Putative thiazole-containing bacteriocin maturation protein</fullName>
    </submittedName>
</protein>
<accession>A0A845F0T5</accession>
<dbReference type="RefSeq" id="WP_160919865.1">
    <property type="nucleotide sequence ID" value="NZ_WMEY01000004.1"/>
</dbReference>
<dbReference type="AlphaFoldDB" id="A0A845F0T5"/>
<evidence type="ECO:0000313" key="1">
    <source>
        <dbReference type="EMBL" id="MYL64410.1"/>
    </source>
</evidence>
<organism evidence="1 2">
    <name type="scientific">Guptibacillus hwajinpoensis</name>
    <dbReference type="NCBI Taxonomy" id="208199"/>
    <lineage>
        <taxon>Bacteria</taxon>
        <taxon>Bacillati</taxon>
        <taxon>Bacillota</taxon>
        <taxon>Bacilli</taxon>
        <taxon>Bacillales</taxon>
        <taxon>Guptibacillaceae</taxon>
        <taxon>Guptibacillus</taxon>
    </lineage>
</organism>